<organism evidence="8 9">
    <name type="scientific">Coemansia erecta</name>
    <dbReference type="NCBI Taxonomy" id="147472"/>
    <lineage>
        <taxon>Eukaryota</taxon>
        <taxon>Fungi</taxon>
        <taxon>Fungi incertae sedis</taxon>
        <taxon>Zoopagomycota</taxon>
        <taxon>Kickxellomycotina</taxon>
        <taxon>Kickxellomycetes</taxon>
        <taxon>Kickxellales</taxon>
        <taxon>Kickxellaceae</taxon>
        <taxon>Coemansia</taxon>
    </lineage>
</organism>
<dbReference type="InterPro" id="IPR000571">
    <property type="entry name" value="Znf_CCCH"/>
</dbReference>
<dbReference type="AlphaFoldDB" id="A0A9W7XWM4"/>
<dbReference type="SUPFAM" id="SSF53098">
    <property type="entry name" value="Ribonuclease H-like"/>
    <property type="match status" value="1"/>
</dbReference>
<feature type="domain" description="C3H1-type" evidence="7">
    <location>
        <begin position="289"/>
        <end position="317"/>
    </location>
</feature>
<dbReference type="Proteomes" id="UP001149813">
    <property type="component" value="Unassembled WGS sequence"/>
</dbReference>
<name>A0A9W7XWM4_9FUNG</name>
<evidence type="ECO:0000256" key="4">
    <source>
        <dbReference type="ARBA" id="ARBA00022833"/>
    </source>
</evidence>
<feature type="region of interest" description="Disordered" evidence="6">
    <location>
        <begin position="465"/>
        <end position="484"/>
    </location>
</feature>
<feature type="compositionally biased region" description="Low complexity" evidence="6">
    <location>
        <begin position="472"/>
        <end position="484"/>
    </location>
</feature>
<evidence type="ECO:0000259" key="7">
    <source>
        <dbReference type="PROSITE" id="PS50103"/>
    </source>
</evidence>
<evidence type="ECO:0000313" key="8">
    <source>
        <dbReference type="EMBL" id="KAJ1719824.1"/>
    </source>
</evidence>
<dbReference type="InterPro" id="IPR036855">
    <property type="entry name" value="Znf_CCCH_sf"/>
</dbReference>
<dbReference type="InterPro" id="IPR006941">
    <property type="entry name" value="RNase_CAF1"/>
</dbReference>
<comment type="caution">
    <text evidence="8">The sequence shown here is derived from an EMBL/GenBank/DDBJ whole genome shotgun (WGS) entry which is preliminary data.</text>
</comment>
<dbReference type="OrthoDB" id="414075at2759"/>
<dbReference type="GO" id="GO:0015030">
    <property type="term" value="C:Cajal body"/>
    <property type="evidence" value="ECO:0007669"/>
    <property type="project" value="TreeGrafter"/>
</dbReference>
<evidence type="ECO:0000256" key="1">
    <source>
        <dbReference type="ARBA" id="ARBA00008372"/>
    </source>
</evidence>
<feature type="region of interest" description="Disordered" evidence="6">
    <location>
        <begin position="331"/>
        <end position="383"/>
    </location>
</feature>
<dbReference type="Gene3D" id="3.30.420.10">
    <property type="entry name" value="Ribonuclease H-like superfamily/Ribonuclease H"/>
    <property type="match status" value="2"/>
</dbReference>
<dbReference type="InterPro" id="IPR036397">
    <property type="entry name" value="RNaseH_sf"/>
</dbReference>
<keyword evidence="3 5" id="KW-0863">Zinc-finger</keyword>
<evidence type="ECO:0000256" key="3">
    <source>
        <dbReference type="ARBA" id="ARBA00022771"/>
    </source>
</evidence>
<evidence type="ECO:0000313" key="9">
    <source>
        <dbReference type="Proteomes" id="UP001149813"/>
    </source>
</evidence>
<gene>
    <name evidence="8" type="ORF">LPJ53_005477</name>
</gene>
<dbReference type="GO" id="GO:0034472">
    <property type="term" value="P:snRNA 3'-end processing"/>
    <property type="evidence" value="ECO:0007669"/>
    <property type="project" value="TreeGrafter"/>
</dbReference>
<evidence type="ECO:0000256" key="2">
    <source>
        <dbReference type="ARBA" id="ARBA00022723"/>
    </source>
</evidence>
<dbReference type="GO" id="GO:0008270">
    <property type="term" value="F:zinc ion binding"/>
    <property type="evidence" value="ECO:0007669"/>
    <property type="project" value="UniProtKB-KW"/>
</dbReference>
<feature type="zinc finger region" description="C3H1-type" evidence="5">
    <location>
        <begin position="289"/>
        <end position="317"/>
    </location>
</feature>
<dbReference type="PANTHER" id="PTHR15092">
    <property type="entry name" value="POLY A -SPECIFIC RIBONUCLEASE/TARGET OF EGR1, MEMBER 1"/>
    <property type="match status" value="1"/>
</dbReference>
<keyword evidence="9" id="KW-1185">Reference proteome</keyword>
<keyword evidence="4 5" id="KW-0862">Zinc</keyword>
<reference evidence="8" key="1">
    <citation type="submission" date="2022-07" db="EMBL/GenBank/DDBJ databases">
        <title>Phylogenomic reconstructions and comparative analyses of Kickxellomycotina fungi.</title>
        <authorList>
            <person name="Reynolds N.K."/>
            <person name="Stajich J.E."/>
            <person name="Barry K."/>
            <person name="Grigoriev I.V."/>
            <person name="Crous P."/>
            <person name="Smith M.E."/>
        </authorList>
    </citation>
    <scope>NUCLEOTIDE SEQUENCE</scope>
    <source>
        <strain evidence="8">NBRC 32514</strain>
    </source>
</reference>
<dbReference type="GO" id="GO:0017069">
    <property type="term" value="F:snRNA binding"/>
    <property type="evidence" value="ECO:0007669"/>
    <property type="project" value="TreeGrafter"/>
</dbReference>
<accession>A0A9W7XWM4</accession>
<dbReference type="GO" id="GO:0000175">
    <property type="term" value="F:3'-5'-RNA exonuclease activity"/>
    <property type="evidence" value="ECO:0007669"/>
    <property type="project" value="TreeGrafter"/>
</dbReference>
<proteinExistence type="inferred from homology"/>
<protein>
    <recommendedName>
        <fullName evidence="7">C3H1-type domain-containing protein</fullName>
    </recommendedName>
</protein>
<dbReference type="EMBL" id="JANBOJ010000335">
    <property type="protein sequence ID" value="KAJ1719824.1"/>
    <property type="molecule type" value="Genomic_DNA"/>
</dbReference>
<dbReference type="PROSITE" id="PS50103">
    <property type="entry name" value="ZF_C3H1"/>
    <property type="match status" value="1"/>
</dbReference>
<dbReference type="SUPFAM" id="SSF90229">
    <property type="entry name" value="CCCH zinc finger"/>
    <property type="match status" value="1"/>
</dbReference>
<feature type="compositionally biased region" description="Polar residues" evidence="6">
    <location>
        <begin position="352"/>
        <end position="362"/>
    </location>
</feature>
<sequence length="484" mass="53943">MSTGKNIGSTSAVYNDVTRSNIESLFPSIRQRIQKSVFISIDTEFTGLAISNPSPVFKFNTTEWVTRATDMAEKYRAMTNIVKTHALVSMGISTFSRRHTRPGSYNVDNFNFTLQQQNSHLINPNSVAFLAQNGFDLNKQATEGIRYFGGPNPKPPSVKTPEINEEGWMIREVFLDIVRRRVPLVIHNGLFDLMYIYQAFLGPLPDSYQSFVYDLSEMFPGGIYDTKHIVEKNDPKSASFLAYLFHKNERIQKQRLEKDEPAVCIRLKDRIAYKPKTVDEQSLPKSDNITNAPFCEQFAAHGHCRNKDMCPKSHDINFIIDCQDLQEVPADGNVAANHGPAHKKRKRDADQDTNGEAQSNRTVKVASSADVNASPNGGLEDMSVSASTDSELLANMYHTAAYDAFMTGYIFASYQILLGDKMADFANQVFLMGQSGNPLLIKPGRYSSLSITFTQTQNMFASTTDVTAPAENNDGNNNGDGDSK</sequence>
<evidence type="ECO:0000256" key="6">
    <source>
        <dbReference type="SAM" id="MobiDB-lite"/>
    </source>
</evidence>
<dbReference type="InterPro" id="IPR051181">
    <property type="entry name" value="CAF1_poly(A)_ribonucleases"/>
</dbReference>
<dbReference type="PANTHER" id="PTHR15092:SF37">
    <property type="entry name" value="TARGET OF EGR1 PROTEIN 1"/>
    <property type="match status" value="1"/>
</dbReference>
<comment type="similarity">
    <text evidence="1">Belongs to the CAF1 family.</text>
</comment>
<dbReference type="Pfam" id="PF04857">
    <property type="entry name" value="CAF1"/>
    <property type="match status" value="2"/>
</dbReference>
<dbReference type="InterPro" id="IPR012337">
    <property type="entry name" value="RNaseH-like_sf"/>
</dbReference>
<evidence type="ECO:0000256" key="5">
    <source>
        <dbReference type="PROSITE-ProRule" id="PRU00723"/>
    </source>
</evidence>
<keyword evidence="2 5" id="KW-0479">Metal-binding</keyword>